<dbReference type="PANTHER" id="PTHR30146:SF24">
    <property type="entry name" value="XYLOSE OPERON REGULATORY PROTEIN"/>
    <property type="match status" value="1"/>
</dbReference>
<dbReference type="STRING" id="357809.Cphy_1883"/>
<dbReference type="eggNOG" id="COG1609">
    <property type="taxonomic scope" value="Bacteria"/>
</dbReference>
<dbReference type="GO" id="GO:0000976">
    <property type="term" value="F:transcription cis-regulatory region binding"/>
    <property type="evidence" value="ECO:0007669"/>
    <property type="project" value="TreeGrafter"/>
</dbReference>
<protein>
    <submittedName>
        <fullName evidence="6">Transcriptional regulator, LacI family</fullName>
        <ecNumber evidence="6">5.1.1.1</ecNumber>
    </submittedName>
</protein>
<dbReference type="PROSITE" id="PS50943">
    <property type="entry name" value="HTH_CROC1"/>
    <property type="match status" value="1"/>
</dbReference>
<evidence type="ECO:0000313" key="6">
    <source>
        <dbReference type="EMBL" id="ABX42252.1"/>
    </source>
</evidence>
<dbReference type="SUPFAM" id="SSF47413">
    <property type="entry name" value="lambda repressor-like DNA-binding domains"/>
    <property type="match status" value="1"/>
</dbReference>
<dbReference type="Gene3D" id="1.10.260.40">
    <property type="entry name" value="lambda repressor-like DNA-binding domains"/>
    <property type="match status" value="1"/>
</dbReference>
<reference evidence="7" key="1">
    <citation type="submission" date="2007-11" db="EMBL/GenBank/DDBJ databases">
        <title>Complete genome sequence of Clostridium phytofermentans ISDg.</title>
        <authorList>
            <person name="Leschine S.B."/>
            <person name="Warnick T.A."/>
            <person name="Blanchard J.L."/>
            <person name="Schnell D.J."/>
            <person name="Petit E.L."/>
            <person name="LaTouf W.G."/>
            <person name="Copeland A."/>
            <person name="Lucas S."/>
            <person name="Lapidus A."/>
            <person name="Barry K."/>
            <person name="Glavina del Rio T."/>
            <person name="Dalin E."/>
            <person name="Tice H."/>
            <person name="Pitluck S."/>
            <person name="Kiss H."/>
            <person name="Brettin T."/>
            <person name="Bruce D."/>
            <person name="Detter J.C."/>
            <person name="Han C."/>
            <person name="Kuske C."/>
            <person name="Schmutz J."/>
            <person name="Larimer F."/>
            <person name="Land M."/>
            <person name="Hauser L."/>
            <person name="Kyrpides N."/>
            <person name="Kim E.A."/>
            <person name="Richardson P."/>
        </authorList>
    </citation>
    <scope>NUCLEOTIDE SEQUENCE [LARGE SCALE GENOMIC DNA]</scope>
    <source>
        <strain evidence="7">ATCC 700394 / DSM 18823 / ISDg</strain>
    </source>
</reference>
<organism evidence="6 7">
    <name type="scientific">Lachnoclostridium phytofermentans (strain ATCC 700394 / DSM 18823 / ISDg)</name>
    <name type="common">Clostridium phytofermentans</name>
    <dbReference type="NCBI Taxonomy" id="357809"/>
    <lineage>
        <taxon>Bacteria</taxon>
        <taxon>Bacillati</taxon>
        <taxon>Bacillota</taxon>
        <taxon>Clostridia</taxon>
        <taxon>Lachnospirales</taxon>
        <taxon>Lachnospiraceae</taxon>
    </lineage>
</organism>
<gene>
    <name evidence="6" type="ordered locus">Cphy_1883</name>
</gene>
<dbReference type="Pfam" id="PF00356">
    <property type="entry name" value="LacI"/>
    <property type="match status" value="1"/>
</dbReference>
<dbReference type="EMBL" id="CP000885">
    <property type="protein sequence ID" value="ABX42252.1"/>
    <property type="molecule type" value="Genomic_DNA"/>
</dbReference>
<keyword evidence="3" id="KW-0804">Transcription</keyword>
<evidence type="ECO:0000256" key="3">
    <source>
        <dbReference type="ARBA" id="ARBA00023163"/>
    </source>
</evidence>
<dbReference type="PANTHER" id="PTHR30146">
    <property type="entry name" value="LACI-RELATED TRANSCRIPTIONAL REPRESSOR"/>
    <property type="match status" value="1"/>
</dbReference>
<feature type="domain" description="HTH lacI-type" evidence="4">
    <location>
        <begin position="5"/>
        <end position="59"/>
    </location>
</feature>
<feature type="domain" description="HTH cro/C1-type" evidence="5">
    <location>
        <begin position="2"/>
        <end position="49"/>
    </location>
</feature>
<dbReference type="InterPro" id="IPR010982">
    <property type="entry name" value="Lambda_DNA-bd_dom_sf"/>
</dbReference>
<dbReference type="CDD" id="cd01392">
    <property type="entry name" value="HTH_LacI"/>
    <property type="match status" value="1"/>
</dbReference>
<evidence type="ECO:0000313" key="7">
    <source>
        <dbReference type="Proteomes" id="UP000000370"/>
    </source>
</evidence>
<name>A9KT41_LACP7</name>
<dbReference type="GO" id="GO:0003700">
    <property type="term" value="F:DNA-binding transcription factor activity"/>
    <property type="evidence" value="ECO:0007669"/>
    <property type="project" value="TreeGrafter"/>
</dbReference>
<dbReference type="AlphaFoldDB" id="A9KT41"/>
<keyword evidence="1" id="KW-0805">Transcription regulation</keyword>
<proteinExistence type="predicted"/>
<dbReference type="SUPFAM" id="SSF53822">
    <property type="entry name" value="Periplasmic binding protein-like I"/>
    <property type="match status" value="1"/>
</dbReference>
<dbReference type="Proteomes" id="UP000000370">
    <property type="component" value="Chromosome"/>
</dbReference>
<accession>A9KT41</accession>
<dbReference type="KEGG" id="cpy:Cphy_1883"/>
<evidence type="ECO:0000256" key="2">
    <source>
        <dbReference type="ARBA" id="ARBA00023125"/>
    </source>
</evidence>
<dbReference type="InterPro" id="IPR028082">
    <property type="entry name" value="Peripla_BP_I"/>
</dbReference>
<evidence type="ECO:0000259" key="5">
    <source>
        <dbReference type="PROSITE" id="PS50943"/>
    </source>
</evidence>
<dbReference type="PROSITE" id="PS00356">
    <property type="entry name" value="HTH_LACI_1"/>
    <property type="match status" value="1"/>
</dbReference>
<evidence type="ECO:0000259" key="4">
    <source>
        <dbReference type="PROSITE" id="PS50932"/>
    </source>
</evidence>
<dbReference type="Pfam" id="PF13377">
    <property type="entry name" value="Peripla_BP_3"/>
    <property type="match status" value="1"/>
</dbReference>
<dbReference type="InterPro" id="IPR046335">
    <property type="entry name" value="LacI/GalR-like_sensor"/>
</dbReference>
<dbReference type="GO" id="GO:0008784">
    <property type="term" value="F:alanine racemase activity"/>
    <property type="evidence" value="ECO:0007669"/>
    <property type="project" value="UniProtKB-EC"/>
</dbReference>
<keyword evidence="2" id="KW-0238">DNA-binding</keyword>
<dbReference type="RefSeq" id="WP_012199906.1">
    <property type="nucleotide sequence ID" value="NC_010001.1"/>
</dbReference>
<dbReference type="OrthoDB" id="9775106at2"/>
<keyword evidence="6" id="KW-0413">Isomerase</keyword>
<dbReference type="SMART" id="SM00354">
    <property type="entry name" value="HTH_LACI"/>
    <property type="match status" value="1"/>
</dbReference>
<dbReference type="InterPro" id="IPR000843">
    <property type="entry name" value="HTH_LacI"/>
</dbReference>
<keyword evidence="7" id="KW-1185">Reference proteome</keyword>
<sequence>MEKKITIRDVAKYAGVSVASVSYALNGIDKITPETKKKIMDAIEKLEYRPSLTARCLSNGDSKLIGVTLPITEEGDIPGVLLNNPFFGEFISGVEYVIRKEGYDILFSGVETNQQYKDWIQRRRLDAIIMLGVYPHSLFNEIKQLGIPIALTDAYEDYAKEFHRVMLEDKKGGYLATKHLLEMGHRKIAFVTGSIERSPLNKERYEGYLEALREYGIDAKKEYYIEEHVDFEGGYRAGNELVNRNIDVTAIFAVADIMAIGMMKAFREHKKEIPEDYSIIGFDDIKFGSYVSPALSTIKQDIVKKGMLSAKMVLDALENKSKHYETIVLKPELVVRDSVKKINVNIDEIIR</sequence>
<dbReference type="HOGENOM" id="CLU_037628_6_1_9"/>
<evidence type="ECO:0000256" key="1">
    <source>
        <dbReference type="ARBA" id="ARBA00023015"/>
    </source>
</evidence>
<dbReference type="CDD" id="cd06267">
    <property type="entry name" value="PBP1_LacI_sugar_binding-like"/>
    <property type="match status" value="1"/>
</dbReference>
<dbReference type="PROSITE" id="PS50932">
    <property type="entry name" value="HTH_LACI_2"/>
    <property type="match status" value="1"/>
</dbReference>
<dbReference type="Gene3D" id="3.40.50.2300">
    <property type="match status" value="2"/>
</dbReference>
<dbReference type="InterPro" id="IPR001387">
    <property type="entry name" value="Cro/C1-type_HTH"/>
</dbReference>
<dbReference type="EC" id="5.1.1.1" evidence="6"/>